<evidence type="ECO:0000313" key="7">
    <source>
        <dbReference type="EMBL" id="CUA66815.1"/>
    </source>
</evidence>
<evidence type="ECO:0000256" key="1">
    <source>
        <dbReference type="ARBA" id="ARBA00022723"/>
    </source>
</evidence>
<evidence type="ECO:0000256" key="2">
    <source>
        <dbReference type="ARBA" id="ARBA00022771"/>
    </source>
</evidence>
<dbReference type="PROSITE" id="PS50089">
    <property type="entry name" value="ZF_RING_2"/>
    <property type="match status" value="1"/>
</dbReference>
<accession>A0A0K6FKN6</accession>
<proteinExistence type="predicted"/>
<dbReference type="SUPFAM" id="SSF57850">
    <property type="entry name" value="RING/U-box"/>
    <property type="match status" value="1"/>
</dbReference>
<feature type="domain" description="RING-type" evidence="6">
    <location>
        <begin position="270"/>
        <end position="308"/>
    </location>
</feature>
<keyword evidence="2 4" id="KW-0863">Zinc-finger</keyword>
<dbReference type="PANTHER" id="PTHR23041">
    <property type="entry name" value="RING FINGER DOMAIN-CONTAINING"/>
    <property type="match status" value="1"/>
</dbReference>
<feature type="region of interest" description="Disordered" evidence="5">
    <location>
        <begin position="242"/>
        <end position="263"/>
    </location>
</feature>
<dbReference type="InterPro" id="IPR047134">
    <property type="entry name" value="RNF4"/>
</dbReference>
<dbReference type="Gene3D" id="3.30.40.10">
    <property type="entry name" value="Zinc/RING finger domain, C3HC4 (zinc finger)"/>
    <property type="match status" value="1"/>
</dbReference>
<evidence type="ECO:0000313" key="8">
    <source>
        <dbReference type="Proteomes" id="UP000044841"/>
    </source>
</evidence>
<dbReference type="Pfam" id="PF13923">
    <property type="entry name" value="zf-C3HC4_2"/>
    <property type="match status" value="1"/>
</dbReference>
<evidence type="ECO:0000256" key="5">
    <source>
        <dbReference type="SAM" id="MobiDB-lite"/>
    </source>
</evidence>
<dbReference type="Proteomes" id="UP000044841">
    <property type="component" value="Unassembled WGS sequence"/>
</dbReference>
<organism evidence="7 8">
    <name type="scientific">Rhizoctonia solani</name>
    <dbReference type="NCBI Taxonomy" id="456999"/>
    <lineage>
        <taxon>Eukaryota</taxon>
        <taxon>Fungi</taxon>
        <taxon>Dikarya</taxon>
        <taxon>Basidiomycota</taxon>
        <taxon>Agaricomycotina</taxon>
        <taxon>Agaricomycetes</taxon>
        <taxon>Cantharellales</taxon>
        <taxon>Ceratobasidiaceae</taxon>
        <taxon>Rhizoctonia</taxon>
    </lineage>
</organism>
<sequence>MAYCHICETECVDITRHLFSCHTQPGATNPSTTAGAPNEIEPSEAEDEETFCYQCSREFQTAAALAAHLGDAQVHFRSTGNRANVPWGRSSYHATGLQVLRPRSSRPSENLDPNYEGNDASALPHDQSSVYTNSTHLSSEDSSDELASEDDESDDMPMETEYDVQAHTHTGAILGPPNPITGDVQTPHPAYAPGAYVFTSPSTVNPRGVHTYAPEGISMSHSRPQSELTLGMSNYYHRSGATRLDGETEDSSHASQTQGASAPRGHGIMCPICLEPAENVTSTLCGHIFCGSCIHSALSVREACPVCNRPTGRWTPHPIYPVF</sequence>
<keyword evidence="8" id="KW-1185">Reference proteome</keyword>
<keyword evidence="3" id="KW-0862">Zinc</keyword>
<dbReference type="SMART" id="SM00184">
    <property type="entry name" value="RING"/>
    <property type="match status" value="1"/>
</dbReference>
<feature type="compositionally biased region" description="Polar residues" evidence="5">
    <location>
        <begin position="126"/>
        <end position="136"/>
    </location>
</feature>
<protein>
    <recommendedName>
        <fullName evidence="6">RING-type domain-containing protein</fullName>
    </recommendedName>
</protein>
<feature type="region of interest" description="Disordered" evidence="5">
    <location>
        <begin position="25"/>
        <end position="47"/>
    </location>
</feature>
<dbReference type="EMBL" id="CYGV01000001">
    <property type="protein sequence ID" value="CUA66815.1"/>
    <property type="molecule type" value="Genomic_DNA"/>
</dbReference>
<reference evidence="7 8" key="1">
    <citation type="submission" date="2015-07" db="EMBL/GenBank/DDBJ databases">
        <authorList>
            <person name="Noorani M."/>
        </authorList>
    </citation>
    <scope>NUCLEOTIDE SEQUENCE [LARGE SCALE GENOMIC DNA]</scope>
    <source>
        <strain evidence="7">BBA 69670</strain>
    </source>
</reference>
<dbReference type="AlphaFoldDB" id="A0A0K6FKN6"/>
<dbReference type="PROSITE" id="PS00518">
    <property type="entry name" value="ZF_RING_1"/>
    <property type="match status" value="1"/>
</dbReference>
<dbReference type="PANTHER" id="PTHR23041:SF78">
    <property type="entry name" value="E3 UBIQUITIN-PROTEIN LIGASE RNF4"/>
    <property type="match status" value="1"/>
</dbReference>
<feature type="region of interest" description="Disordered" evidence="5">
    <location>
        <begin position="96"/>
        <end position="156"/>
    </location>
</feature>
<dbReference type="InterPro" id="IPR017907">
    <property type="entry name" value="Znf_RING_CS"/>
</dbReference>
<name>A0A0K6FKN6_9AGAM</name>
<dbReference type="InterPro" id="IPR001841">
    <property type="entry name" value="Znf_RING"/>
</dbReference>
<feature type="compositionally biased region" description="Polar residues" evidence="5">
    <location>
        <begin position="25"/>
        <end position="35"/>
    </location>
</feature>
<evidence type="ECO:0000256" key="4">
    <source>
        <dbReference type="PROSITE-ProRule" id="PRU00175"/>
    </source>
</evidence>
<evidence type="ECO:0000259" key="6">
    <source>
        <dbReference type="PROSITE" id="PS50089"/>
    </source>
</evidence>
<gene>
    <name evidence="7" type="ORF">RSOLAG22IIIB_00263</name>
</gene>
<dbReference type="InterPro" id="IPR013083">
    <property type="entry name" value="Znf_RING/FYVE/PHD"/>
</dbReference>
<feature type="compositionally biased region" description="Acidic residues" evidence="5">
    <location>
        <begin position="141"/>
        <end position="156"/>
    </location>
</feature>
<dbReference type="GO" id="GO:0008270">
    <property type="term" value="F:zinc ion binding"/>
    <property type="evidence" value="ECO:0007669"/>
    <property type="project" value="UniProtKB-KW"/>
</dbReference>
<keyword evidence="1" id="KW-0479">Metal-binding</keyword>
<evidence type="ECO:0000256" key="3">
    <source>
        <dbReference type="ARBA" id="ARBA00022833"/>
    </source>
</evidence>